<comment type="caution">
    <text evidence="1">The sequence shown here is derived from an EMBL/GenBank/DDBJ whole genome shotgun (WGS) entry which is preliminary data.</text>
</comment>
<accession>A0ABP9VKL6</accession>
<reference evidence="1 2" key="1">
    <citation type="submission" date="2024-02" db="EMBL/GenBank/DDBJ databases">
        <title>Rhodopirellula caenicola NBRC 110016.</title>
        <authorList>
            <person name="Ichikawa N."/>
            <person name="Katano-Makiyama Y."/>
            <person name="Hidaka K."/>
        </authorList>
    </citation>
    <scope>NUCLEOTIDE SEQUENCE [LARGE SCALE GENOMIC DNA]</scope>
    <source>
        <strain evidence="1 2">NBRC 110016</strain>
    </source>
</reference>
<gene>
    <name evidence="1" type="ORF">Rcae01_00132</name>
</gene>
<sequence length="50" mass="5752">MQKGQQNKNNFIDGQQADYGFLSRIDKAWTADKISIDAENRHGCVELHLF</sequence>
<proteinExistence type="predicted"/>
<name>A0ABP9VKL6_9BACT</name>
<evidence type="ECO:0000313" key="2">
    <source>
        <dbReference type="Proteomes" id="UP001416858"/>
    </source>
</evidence>
<dbReference type="EMBL" id="BAABRO010000001">
    <property type="protein sequence ID" value="GAA5504693.1"/>
    <property type="molecule type" value="Genomic_DNA"/>
</dbReference>
<dbReference type="Proteomes" id="UP001416858">
    <property type="component" value="Unassembled WGS sequence"/>
</dbReference>
<protein>
    <submittedName>
        <fullName evidence="1">Uncharacterized protein</fullName>
    </submittedName>
</protein>
<organism evidence="1 2">
    <name type="scientific">Novipirellula caenicola</name>
    <dbReference type="NCBI Taxonomy" id="1536901"/>
    <lineage>
        <taxon>Bacteria</taxon>
        <taxon>Pseudomonadati</taxon>
        <taxon>Planctomycetota</taxon>
        <taxon>Planctomycetia</taxon>
        <taxon>Pirellulales</taxon>
        <taxon>Pirellulaceae</taxon>
        <taxon>Novipirellula</taxon>
    </lineage>
</organism>
<evidence type="ECO:0000313" key="1">
    <source>
        <dbReference type="EMBL" id="GAA5504693.1"/>
    </source>
</evidence>
<keyword evidence="2" id="KW-1185">Reference proteome</keyword>